<dbReference type="Proteomes" id="UP000700596">
    <property type="component" value="Unassembled WGS sequence"/>
</dbReference>
<evidence type="ECO:0000313" key="2">
    <source>
        <dbReference type="EMBL" id="KAH7138265.1"/>
    </source>
</evidence>
<accession>A0A9P9EI44</accession>
<organism evidence="2 3">
    <name type="scientific">Dendryphion nanum</name>
    <dbReference type="NCBI Taxonomy" id="256645"/>
    <lineage>
        <taxon>Eukaryota</taxon>
        <taxon>Fungi</taxon>
        <taxon>Dikarya</taxon>
        <taxon>Ascomycota</taxon>
        <taxon>Pezizomycotina</taxon>
        <taxon>Dothideomycetes</taxon>
        <taxon>Pleosporomycetidae</taxon>
        <taxon>Pleosporales</taxon>
        <taxon>Torulaceae</taxon>
        <taxon>Dendryphion</taxon>
    </lineage>
</organism>
<evidence type="ECO:0000256" key="1">
    <source>
        <dbReference type="SAM" id="MobiDB-lite"/>
    </source>
</evidence>
<sequence>MVSDGSFSDGGVDRAPTKPSVTVLGVLYVCNVWEVGVGNRADGVTKNNNNNNNKNYNNRTWADLQSNGSEGCFGTRRQRQTRKKGTLIALWRRGDGWILRGKASHLNDFDMMGSHLRATRAVRPATERPRRLFSFLHDDDPIPWRPCSPMPTPPASLDAPPTTNALRLTLQLTLQPPYWTIQRPLLCLQGCSLAHAFAATPALPSHIHALDGAAPSALTDMEP</sequence>
<gene>
    <name evidence="2" type="ORF">B0J11DRAFT_500496</name>
</gene>
<name>A0A9P9EI44_9PLEO</name>
<evidence type="ECO:0000313" key="3">
    <source>
        <dbReference type="Proteomes" id="UP000700596"/>
    </source>
</evidence>
<reference evidence="2" key="1">
    <citation type="journal article" date="2021" name="Nat. Commun.">
        <title>Genetic determinants of endophytism in the Arabidopsis root mycobiome.</title>
        <authorList>
            <person name="Mesny F."/>
            <person name="Miyauchi S."/>
            <person name="Thiergart T."/>
            <person name="Pickel B."/>
            <person name="Atanasova L."/>
            <person name="Karlsson M."/>
            <person name="Huettel B."/>
            <person name="Barry K.W."/>
            <person name="Haridas S."/>
            <person name="Chen C."/>
            <person name="Bauer D."/>
            <person name="Andreopoulos W."/>
            <person name="Pangilinan J."/>
            <person name="LaButti K."/>
            <person name="Riley R."/>
            <person name="Lipzen A."/>
            <person name="Clum A."/>
            <person name="Drula E."/>
            <person name="Henrissat B."/>
            <person name="Kohler A."/>
            <person name="Grigoriev I.V."/>
            <person name="Martin F.M."/>
            <person name="Hacquard S."/>
        </authorList>
    </citation>
    <scope>NUCLEOTIDE SEQUENCE</scope>
    <source>
        <strain evidence="2">MPI-CAGE-CH-0243</strain>
    </source>
</reference>
<feature type="region of interest" description="Disordered" evidence="1">
    <location>
        <begin position="40"/>
        <end position="59"/>
    </location>
</feature>
<protein>
    <submittedName>
        <fullName evidence="2">Uncharacterized protein</fullName>
    </submittedName>
</protein>
<comment type="caution">
    <text evidence="2">The sequence shown here is derived from an EMBL/GenBank/DDBJ whole genome shotgun (WGS) entry which is preliminary data.</text>
</comment>
<proteinExistence type="predicted"/>
<feature type="compositionally biased region" description="Low complexity" evidence="1">
    <location>
        <begin position="46"/>
        <end position="58"/>
    </location>
</feature>
<dbReference type="EMBL" id="JAGMWT010000001">
    <property type="protein sequence ID" value="KAH7138265.1"/>
    <property type="molecule type" value="Genomic_DNA"/>
</dbReference>
<keyword evidence="3" id="KW-1185">Reference proteome</keyword>
<dbReference type="AlphaFoldDB" id="A0A9P9EI44"/>